<accession>A0A916S6B6</accession>
<dbReference type="EMBL" id="BMIG01000001">
    <property type="protein sequence ID" value="GGA86667.1"/>
    <property type="molecule type" value="Genomic_DNA"/>
</dbReference>
<dbReference type="AlphaFoldDB" id="A0A916S6B6"/>
<evidence type="ECO:0000313" key="2">
    <source>
        <dbReference type="Proteomes" id="UP000620596"/>
    </source>
</evidence>
<dbReference type="Proteomes" id="UP000620596">
    <property type="component" value="Unassembled WGS sequence"/>
</dbReference>
<keyword evidence="2" id="KW-1185">Reference proteome</keyword>
<reference evidence="1" key="1">
    <citation type="journal article" date="2014" name="Int. J. Syst. Evol. Microbiol.">
        <title>Complete genome sequence of Corynebacterium casei LMG S-19264T (=DSM 44701T), isolated from a smear-ripened cheese.</title>
        <authorList>
            <consortium name="US DOE Joint Genome Institute (JGI-PGF)"/>
            <person name="Walter F."/>
            <person name="Albersmeier A."/>
            <person name="Kalinowski J."/>
            <person name="Ruckert C."/>
        </authorList>
    </citation>
    <scope>NUCLEOTIDE SEQUENCE</scope>
    <source>
        <strain evidence="1">CGMCC 1.15322</strain>
    </source>
</reference>
<sequence length="61" mass="7065">MNCELELAPWREPPPPDRPTLRGFADAQANWDWLISHLDSMLKRLMHAQKHLALQALTEFG</sequence>
<organism evidence="1 2">
    <name type="scientific">Polaromonas eurypsychrophila</name>
    <dbReference type="NCBI Taxonomy" id="1614635"/>
    <lineage>
        <taxon>Bacteria</taxon>
        <taxon>Pseudomonadati</taxon>
        <taxon>Pseudomonadota</taxon>
        <taxon>Betaproteobacteria</taxon>
        <taxon>Burkholderiales</taxon>
        <taxon>Comamonadaceae</taxon>
        <taxon>Polaromonas</taxon>
    </lineage>
</organism>
<comment type="caution">
    <text evidence="1">The sequence shown here is derived from an EMBL/GenBank/DDBJ whole genome shotgun (WGS) entry which is preliminary data.</text>
</comment>
<evidence type="ECO:0000313" key="1">
    <source>
        <dbReference type="EMBL" id="GGA86667.1"/>
    </source>
</evidence>
<protein>
    <submittedName>
        <fullName evidence="1">Uncharacterized protein</fullName>
    </submittedName>
</protein>
<reference evidence="1" key="2">
    <citation type="submission" date="2020-09" db="EMBL/GenBank/DDBJ databases">
        <authorList>
            <person name="Sun Q."/>
            <person name="Zhou Y."/>
        </authorList>
    </citation>
    <scope>NUCLEOTIDE SEQUENCE</scope>
    <source>
        <strain evidence="1">CGMCC 1.15322</strain>
    </source>
</reference>
<gene>
    <name evidence="1" type="ORF">GCM10011496_04130</name>
</gene>
<proteinExistence type="predicted"/>
<name>A0A916S6B6_9BURK</name>